<sequence>MGCIAAITAIATHETTTRLNDDDTLTPDAPAPENPESPEDPSRPEDPSGQESPEDPGFPQKPIALAGMIAAGIAALAGSIALDAALERKIFARGERRRAAGVRLAHTRQALWIGPLSGVATYLSLRDADRALARSAEND</sequence>
<comment type="caution">
    <text evidence="3">The sequence shown here is derived from an EMBL/GenBank/DDBJ whole genome shotgun (WGS) entry which is preliminary data.</text>
</comment>
<gene>
    <name evidence="3" type="ORF">J2S45_002068</name>
</gene>
<protein>
    <submittedName>
        <fullName evidence="3">Uncharacterized protein</fullName>
    </submittedName>
</protein>
<keyword evidence="2" id="KW-0812">Transmembrane</keyword>
<keyword evidence="4" id="KW-1185">Reference proteome</keyword>
<keyword evidence="2" id="KW-0472">Membrane</keyword>
<proteinExistence type="predicted"/>
<feature type="transmembrane region" description="Helical" evidence="2">
    <location>
        <begin position="63"/>
        <end position="86"/>
    </location>
</feature>
<organism evidence="3 4">
    <name type="scientific">Trueperella abortisuis</name>
    <dbReference type="NCBI Taxonomy" id="445930"/>
    <lineage>
        <taxon>Bacteria</taxon>
        <taxon>Bacillati</taxon>
        <taxon>Actinomycetota</taxon>
        <taxon>Actinomycetes</taxon>
        <taxon>Actinomycetales</taxon>
        <taxon>Actinomycetaceae</taxon>
        <taxon>Trueperella</taxon>
    </lineage>
</organism>
<dbReference type="EMBL" id="JAUSQL010000001">
    <property type="protein sequence ID" value="MDP9833389.1"/>
    <property type="molecule type" value="Genomic_DNA"/>
</dbReference>
<accession>A0ABT9PKY9</accession>
<evidence type="ECO:0000313" key="3">
    <source>
        <dbReference type="EMBL" id="MDP9833389.1"/>
    </source>
</evidence>
<evidence type="ECO:0000256" key="1">
    <source>
        <dbReference type="SAM" id="MobiDB-lite"/>
    </source>
</evidence>
<feature type="region of interest" description="Disordered" evidence="1">
    <location>
        <begin position="13"/>
        <end position="63"/>
    </location>
</feature>
<reference evidence="3 4" key="1">
    <citation type="submission" date="2023-07" db="EMBL/GenBank/DDBJ databases">
        <title>Sequencing the genomes of 1000 actinobacteria strains.</title>
        <authorList>
            <person name="Klenk H.-P."/>
        </authorList>
    </citation>
    <scope>NUCLEOTIDE SEQUENCE [LARGE SCALE GENOMIC DNA]</scope>
    <source>
        <strain evidence="3 4">DSM 19515</strain>
    </source>
</reference>
<keyword evidence="2" id="KW-1133">Transmembrane helix</keyword>
<evidence type="ECO:0000313" key="4">
    <source>
        <dbReference type="Proteomes" id="UP001230145"/>
    </source>
</evidence>
<dbReference type="RefSeq" id="WP_307635357.1">
    <property type="nucleotide sequence ID" value="NZ_JAUSQL010000001.1"/>
</dbReference>
<name>A0ABT9PKY9_9ACTO</name>
<evidence type="ECO:0000256" key="2">
    <source>
        <dbReference type="SAM" id="Phobius"/>
    </source>
</evidence>
<dbReference type="Proteomes" id="UP001230145">
    <property type="component" value="Unassembled WGS sequence"/>
</dbReference>